<evidence type="ECO:0000313" key="3">
    <source>
        <dbReference type="Proteomes" id="UP000032210"/>
    </source>
</evidence>
<protein>
    <recommendedName>
        <fullName evidence="1">Dermonecrotic toxin N-terminal domain-containing protein</fullName>
    </recommendedName>
</protein>
<accession>A0A0D0RKU3</accession>
<evidence type="ECO:0000259" key="1">
    <source>
        <dbReference type="Pfam" id="PF20178"/>
    </source>
</evidence>
<dbReference type="Gene3D" id="3.40.390.10">
    <property type="entry name" value="Collagenase (Catalytic Domain)"/>
    <property type="match status" value="1"/>
</dbReference>
<evidence type="ECO:0000313" key="2">
    <source>
        <dbReference type="EMBL" id="KIR20077.1"/>
    </source>
</evidence>
<dbReference type="Proteomes" id="UP000032210">
    <property type="component" value="Unassembled WGS sequence"/>
</dbReference>
<dbReference type="PATRIC" id="fig|294.125.peg.4597"/>
<proteinExistence type="predicted"/>
<comment type="caution">
    <text evidence="2">The sequence shown here is derived from an EMBL/GenBank/DDBJ whole genome shotgun (WGS) entry which is preliminary data.</text>
</comment>
<dbReference type="InterPro" id="IPR046673">
    <property type="entry name" value="ToxA_N"/>
</dbReference>
<sequence length="1712" mass="192851">MTRVTPPYFFDEFLQPVNRSTLSERERALGLTVKDLEWLHGVYYASDAGRQDTRLQSPPMRVEKLLIKVTGKTAIPLAGAFLMSSSPDGNKALLYTPYGGIQVFDSHATLLAEVSQALADPVQRVDLLCFLSVAQRNSLTVGTAMTLTTTLVEGAVMEDQEQTLQACQQANVHAMLAHLQKTPTLSGMLDTLLGIMAHPYFPGLDQRDTRVNCFMQSPTDAERHWTDSLPLREALLLFYVKHAWPSGQTREFFNPKHVTTDFTTAQLQQDRERWEHLVEQTSGTLSKLLDSLLQTYWNEDIGGGTSRLELFAQVMADKFRLDVLLKRQAGILSADESHMLQAMFLSDQGARSAYAANLSVEKVRVYAPYQHYVELASTLMLHENHAYLYTQSRGLQVLEDLDDLKDTLLSMLKAAGHEDELLNFLSLDERNTFIGLDQINIAAHPVTGHVFTGMIEDIAAKQISNMDHALGLYRSSAGQVDADALLDYALDVRSMLDNRLADLETDGRWSVHPVTSGNGRPSTVQAERAKLHLQRLQAAEQGLDIERARHPTLRSMVALALDTELQKRHLDLKADEVYVNTYASRAQQREERMPLSSLSMVEHFIERLGEEYGPLPVSSRTGFYKKHDQGVAEQLNSISLKVFNNLIEQVLKVFAGHEMRELPRLFLENIRDKHTHSMLLGLRSEAELRLLGKFLPARSHAILDAVLRTDSLVRLTRHGINGFLPDAFALALQQGTSEALLPLPNLFVLTERGGLDPRHSGQATLWTPRRGHEVFPSVTALRETLTRRLAHPVKRLSLLENLSFSQRVPHREYRLGPLQRIDDNLLDNRLDSYGDYVMDAVDHLLAMDLPARAVQDRLDALLETPAPTNLARAKALAEAMITQQALPVWLAMAPAKEQIHHAELLEQYHNSAPQEEDYLHGITTIREHTFAALLELLQARFPKQTISPDNVLIPVHQALDIHDYSLTDFALRHWPDLNSQIIRPRSRTATPLPDTLDATAVIQMVRQLDLKSVYQKRLQTALDTRTEAARTRRRRFCRQLPWQVLQYAHEQQLQERLSAQALGWVRQVFDMPDALARAALEGASALIRPVELVATEGATAAKVLGMYLINADSQQAGPVVLYAPYSEHHVLKQYASEQALLDELERPGELQDWVLQHLEDPHQAVYRNLLHNHRYRPSDIQLATSPVTGNLLHYLFSENTLILLRMLAGQFEHGAQLLWDKVVALLGKGIPTAVHFMAGKLAYPLVVWRSYKLVKRSMEALQLHQWKAAMKSFILAVVQMASLYSELDGSETPPPDEADVVDLPEGKLPAATTHDTLDITAASRTRLQPFETHDVALQDLALDMSTHVYTDKTSVQGYVPLAGKVYPVKKTKDQWRLDSDDQHGPYVGRNSEGRWVLDLSVHKPRFGQAWTHHKTLRAERRDINIQARGMREIAAVSSWKAQAIDEALNVATYYAVNCKRNLQLFATLRSPDSRVGLFLCELFGALNLSPDHVKKIDTIIDGILDELSDPTLTGPDSMRFIIGDSLADPTNEYAMVLVNDSERKVYLFNRFFDPNLTDYVNRLSVPFDMVAHARASTLIHELTHLRFKTADIAYLRCVEPFRDLIDTAKPGAQAVKTRQDDLQTTALSTLTPERILFKTWDDISNTWEDYGFFTTTHYLKRKVLSATGAKTLAEARQVFMSNIDKRIDVILSNADSVAYLVTHLGRMLDAGA</sequence>
<dbReference type="RefSeq" id="WP_043050708.1">
    <property type="nucleotide sequence ID" value="NZ_JXCQ01000057.1"/>
</dbReference>
<organism evidence="2 3">
    <name type="scientific">Pseudomonas fluorescens</name>
    <dbReference type="NCBI Taxonomy" id="294"/>
    <lineage>
        <taxon>Bacteria</taxon>
        <taxon>Pseudomonadati</taxon>
        <taxon>Pseudomonadota</taxon>
        <taxon>Gammaproteobacteria</taxon>
        <taxon>Pseudomonadales</taxon>
        <taxon>Pseudomonadaceae</taxon>
        <taxon>Pseudomonas</taxon>
    </lineage>
</organism>
<dbReference type="Pfam" id="PF20178">
    <property type="entry name" value="ToxA_N"/>
    <property type="match status" value="1"/>
</dbReference>
<name>A0A0D0RKU3_PSEFL</name>
<dbReference type="InterPro" id="IPR024079">
    <property type="entry name" value="MetalloPept_cat_dom_sf"/>
</dbReference>
<reference evidence="2 3" key="1">
    <citation type="submission" date="2015-01" db="EMBL/GenBank/DDBJ databases">
        <title>Genome sequence of the beneficial rhizobacterium Pseudomonas fluorescens 2-79.</title>
        <authorList>
            <person name="Thuermer A."/>
            <person name="Daniel R."/>
        </authorList>
    </citation>
    <scope>NUCLEOTIDE SEQUENCE [LARGE SCALE GENOMIC DNA]</scope>
    <source>
        <strain evidence="2 3">2-79</strain>
    </source>
</reference>
<gene>
    <name evidence="2" type="ORF">PFLU3_44850</name>
</gene>
<dbReference type="GO" id="GO:0008237">
    <property type="term" value="F:metallopeptidase activity"/>
    <property type="evidence" value="ECO:0007669"/>
    <property type="project" value="InterPro"/>
</dbReference>
<feature type="domain" description="Dermonecrotic toxin N-terminal" evidence="1">
    <location>
        <begin position="953"/>
        <end position="1145"/>
    </location>
</feature>
<dbReference type="EMBL" id="JXCQ01000057">
    <property type="protein sequence ID" value="KIR20077.1"/>
    <property type="molecule type" value="Genomic_DNA"/>
</dbReference>